<dbReference type="InterPro" id="IPR003439">
    <property type="entry name" value="ABC_transporter-like_ATP-bd"/>
</dbReference>
<accession>A0A286H153</accession>
<dbReference type="PANTHER" id="PTHR43119:SF1">
    <property type="entry name" value="ABC TRANSPORTER DOMAIN-CONTAINING PROTEIN"/>
    <property type="match status" value="1"/>
</dbReference>
<dbReference type="Pfam" id="PF00005">
    <property type="entry name" value="ABC_tran"/>
    <property type="match status" value="1"/>
</dbReference>
<organism evidence="5 6">
    <name type="scientific">Caenispirillum bisanense</name>
    <dbReference type="NCBI Taxonomy" id="414052"/>
    <lineage>
        <taxon>Bacteria</taxon>
        <taxon>Pseudomonadati</taxon>
        <taxon>Pseudomonadota</taxon>
        <taxon>Alphaproteobacteria</taxon>
        <taxon>Rhodospirillales</taxon>
        <taxon>Novispirillaceae</taxon>
        <taxon>Caenispirillum</taxon>
    </lineage>
</organism>
<dbReference type="InterPro" id="IPR017871">
    <property type="entry name" value="ABC_transporter-like_CS"/>
</dbReference>
<evidence type="ECO:0000256" key="3">
    <source>
        <dbReference type="ARBA" id="ARBA00022840"/>
    </source>
</evidence>
<name>A0A286H153_9PROT</name>
<dbReference type="PROSITE" id="PS50893">
    <property type="entry name" value="ABC_TRANSPORTER_2"/>
    <property type="match status" value="1"/>
</dbReference>
<dbReference type="PANTHER" id="PTHR43119">
    <property type="entry name" value="ABC TRANSPORT PROTEIN ATP-BINDING COMPONENT-RELATED"/>
    <property type="match status" value="1"/>
</dbReference>
<dbReference type="InterPro" id="IPR003593">
    <property type="entry name" value="AAA+_ATPase"/>
</dbReference>
<dbReference type="GO" id="GO:0016020">
    <property type="term" value="C:membrane"/>
    <property type="evidence" value="ECO:0007669"/>
    <property type="project" value="InterPro"/>
</dbReference>
<dbReference type="AlphaFoldDB" id="A0A286H153"/>
<dbReference type="GO" id="GO:0005524">
    <property type="term" value="F:ATP binding"/>
    <property type="evidence" value="ECO:0007669"/>
    <property type="project" value="UniProtKB-KW"/>
</dbReference>
<dbReference type="InterPro" id="IPR015856">
    <property type="entry name" value="ABC_transpr_CbiO/EcfA_su"/>
</dbReference>
<keyword evidence="1" id="KW-0813">Transport</keyword>
<gene>
    <name evidence="5" type="ORF">SAMN05421508_11566</name>
</gene>
<dbReference type="CDD" id="cd03225">
    <property type="entry name" value="ABC_cobalt_CbiO_domain1"/>
    <property type="match status" value="1"/>
</dbReference>
<sequence length="201" mass="21106">MTLLLAVEGLRRPPLPVLSLAVAAGECVAVTGPSGAGKSLLLRAIADLDPNDGRVSLAGTDRAALPAPEWRQRVAYVAAESGWWAPTVADHMAGPPDRLATLLAAVGLPEAGGWPVARLSSGERQRLALVRALTRRPEVLLLDEPTANLDAAATESVEALVRQALAEGCGVLLASHDRNQVRRLAGRELAFRDGALTEVRP</sequence>
<keyword evidence="6" id="KW-1185">Reference proteome</keyword>
<dbReference type="Gene3D" id="3.40.50.300">
    <property type="entry name" value="P-loop containing nucleotide triphosphate hydrolases"/>
    <property type="match status" value="1"/>
</dbReference>
<evidence type="ECO:0000313" key="6">
    <source>
        <dbReference type="Proteomes" id="UP000219621"/>
    </source>
</evidence>
<proteinExistence type="predicted"/>
<keyword evidence="3" id="KW-0067">ATP-binding</keyword>
<protein>
    <submittedName>
        <fullName evidence="5">ABC-type iron transport system FetAB, ATPase component</fullName>
    </submittedName>
</protein>
<dbReference type="SUPFAM" id="SSF52540">
    <property type="entry name" value="P-loop containing nucleoside triphosphate hydrolases"/>
    <property type="match status" value="1"/>
</dbReference>
<dbReference type="Proteomes" id="UP000219621">
    <property type="component" value="Unassembled WGS sequence"/>
</dbReference>
<dbReference type="InterPro" id="IPR027417">
    <property type="entry name" value="P-loop_NTPase"/>
</dbReference>
<dbReference type="GO" id="GO:0016887">
    <property type="term" value="F:ATP hydrolysis activity"/>
    <property type="evidence" value="ECO:0007669"/>
    <property type="project" value="InterPro"/>
</dbReference>
<dbReference type="RefSeq" id="WP_245913636.1">
    <property type="nucleotide sequence ID" value="NZ_OCNJ01000015.1"/>
</dbReference>
<dbReference type="GO" id="GO:0055085">
    <property type="term" value="P:transmembrane transport"/>
    <property type="evidence" value="ECO:0007669"/>
    <property type="project" value="InterPro"/>
</dbReference>
<dbReference type="EMBL" id="OCNJ01000015">
    <property type="protein sequence ID" value="SOE01034.1"/>
    <property type="molecule type" value="Genomic_DNA"/>
</dbReference>
<dbReference type="SMART" id="SM00382">
    <property type="entry name" value="AAA"/>
    <property type="match status" value="1"/>
</dbReference>
<reference evidence="5 6" key="1">
    <citation type="submission" date="2017-09" db="EMBL/GenBank/DDBJ databases">
        <authorList>
            <person name="Ehlers B."/>
            <person name="Leendertz F.H."/>
        </authorList>
    </citation>
    <scope>NUCLEOTIDE SEQUENCE [LARGE SCALE GENOMIC DNA]</scope>
    <source>
        <strain evidence="5 6">USBA 140</strain>
    </source>
</reference>
<evidence type="ECO:0000313" key="5">
    <source>
        <dbReference type="EMBL" id="SOE01034.1"/>
    </source>
</evidence>
<feature type="domain" description="ABC transporter" evidence="4">
    <location>
        <begin position="5"/>
        <end position="201"/>
    </location>
</feature>
<keyword evidence="2" id="KW-0547">Nucleotide-binding</keyword>
<evidence type="ECO:0000259" key="4">
    <source>
        <dbReference type="PROSITE" id="PS50893"/>
    </source>
</evidence>
<evidence type="ECO:0000256" key="2">
    <source>
        <dbReference type="ARBA" id="ARBA00022741"/>
    </source>
</evidence>
<evidence type="ECO:0000256" key="1">
    <source>
        <dbReference type="ARBA" id="ARBA00022448"/>
    </source>
</evidence>
<dbReference type="PROSITE" id="PS00211">
    <property type="entry name" value="ABC_TRANSPORTER_1"/>
    <property type="match status" value="1"/>
</dbReference>